<accession>A0ABR0HR71</accession>
<gene>
    <name evidence="1" type="ORF">QC763_0042750</name>
</gene>
<proteinExistence type="predicted"/>
<dbReference type="RefSeq" id="XP_062769107.1">
    <property type="nucleotide sequence ID" value="XM_062905654.1"/>
</dbReference>
<evidence type="ECO:0000313" key="1">
    <source>
        <dbReference type="EMBL" id="KAK4670437.1"/>
    </source>
</evidence>
<protein>
    <submittedName>
        <fullName evidence="1">Uncharacterized protein</fullName>
    </submittedName>
</protein>
<dbReference type="EMBL" id="JAFFHB010000002">
    <property type="protein sequence ID" value="KAK4670437.1"/>
    <property type="molecule type" value="Genomic_DNA"/>
</dbReference>
<dbReference type="GeneID" id="87925665"/>
<comment type="caution">
    <text evidence="1">The sequence shown here is derived from an EMBL/GenBank/DDBJ whole genome shotgun (WGS) entry which is preliminary data.</text>
</comment>
<name>A0ABR0HR71_9PEZI</name>
<reference evidence="1 2" key="1">
    <citation type="journal article" date="2023" name="bioRxiv">
        <title>High-quality genome assemblies of four members of thePodospora anserinaspecies complex.</title>
        <authorList>
            <person name="Ament-Velasquez S.L."/>
            <person name="Vogan A.A."/>
            <person name="Wallerman O."/>
            <person name="Hartmann F."/>
            <person name="Gautier V."/>
            <person name="Silar P."/>
            <person name="Giraud T."/>
            <person name="Johannesson H."/>
        </authorList>
    </citation>
    <scope>NUCLEOTIDE SEQUENCE [LARGE SCALE GENOMIC DNA]</scope>
    <source>
        <strain evidence="1 2">CBS 411.78</strain>
    </source>
</reference>
<evidence type="ECO:0000313" key="2">
    <source>
        <dbReference type="Proteomes" id="UP001326199"/>
    </source>
</evidence>
<organism evidence="1 2">
    <name type="scientific">Podospora pseudopauciseta</name>
    <dbReference type="NCBI Taxonomy" id="2093780"/>
    <lineage>
        <taxon>Eukaryota</taxon>
        <taxon>Fungi</taxon>
        <taxon>Dikarya</taxon>
        <taxon>Ascomycota</taxon>
        <taxon>Pezizomycotina</taxon>
        <taxon>Sordariomycetes</taxon>
        <taxon>Sordariomycetidae</taxon>
        <taxon>Sordariales</taxon>
        <taxon>Podosporaceae</taxon>
        <taxon>Podospora</taxon>
    </lineage>
</organism>
<keyword evidence="2" id="KW-1185">Reference proteome</keyword>
<sequence length="102" mass="11288">MAYGSGVETFSYELGPGVLVGSWGDEDTHLQILQHFGNGMFDLHLPAPRSLDRSCYSVSSLYHKLPTLSWHFTNAEKATLALRSATTEHVFITMDRTVSRGA</sequence>
<dbReference type="Proteomes" id="UP001326199">
    <property type="component" value="Unassembled WGS sequence"/>
</dbReference>